<reference evidence="2" key="1">
    <citation type="submission" date="2018-02" db="EMBL/GenBank/DDBJ databases">
        <title>Rhizophora mucronata_Transcriptome.</title>
        <authorList>
            <person name="Meera S.P."/>
            <person name="Sreeshan A."/>
            <person name="Augustine A."/>
        </authorList>
    </citation>
    <scope>NUCLEOTIDE SEQUENCE</scope>
    <source>
        <tissue evidence="2">Leaf</tissue>
    </source>
</reference>
<proteinExistence type="predicted"/>
<name>A0A2P2MLW6_RHIMU</name>
<dbReference type="AlphaFoldDB" id="A0A2P2MLW6"/>
<feature type="compositionally biased region" description="Basic and acidic residues" evidence="1">
    <location>
        <begin position="53"/>
        <end position="71"/>
    </location>
</feature>
<evidence type="ECO:0000313" key="2">
    <source>
        <dbReference type="EMBL" id="MBX31205.1"/>
    </source>
</evidence>
<feature type="region of interest" description="Disordered" evidence="1">
    <location>
        <begin position="38"/>
        <end position="87"/>
    </location>
</feature>
<protein>
    <submittedName>
        <fullName evidence="2">Uncharacterized protein</fullName>
    </submittedName>
</protein>
<organism evidence="2">
    <name type="scientific">Rhizophora mucronata</name>
    <name type="common">Asiatic mangrove</name>
    <dbReference type="NCBI Taxonomy" id="61149"/>
    <lineage>
        <taxon>Eukaryota</taxon>
        <taxon>Viridiplantae</taxon>
        <taxon>Streptophyta</taxon>
        <taxon>Embryophyta</taxon>
        <taxon>Tracheophyta</taxon>
        <taxon>Spermatophyta</taxon>
        <taxon>Magnoliopsida</taxon>
        <taxon>eudicotyledons</taxon>
        <taxon>Gunneridae</taxon>
        <taxon>Pentapetalae</taxon>
        <taxon>rosids</taxon>
        <taxon>fabids</taxon>
        <taxon>Malpighiales</taxon>
        <taxon>Rhizophoraceae</taxon>
        <taxon>Rhizophora</taxon>
    </lineage>
</organism>
<accession>A0A2P2MLW6</accession>
<evidence type="ECO:0000256" key="1">
    <source>
        <dbReference type="SAM" id="MobiDB-lite"/>
    </source>
</evidence>
<dbReference type="EMBL" id="GGEC01050721">
    <property type="protein sequence ID" value="MBX31205.1"/>
    <property type="molecule type" value="Transcribed_RNA"/>
</dbReference>
<feature type="compositionally biased region" description="Basic residues" evidence="1">
    <location>
        <begin position="38"/>
        <end position="51"/>
    </location>
</feature>
<sequence length="87" mass="10669">MPYVKYKNYNKERLERTPPTKFSISNLYIYSKEFSSKVKKKTKKQKYRTIKVHNSERNNLEKEQKSKDRSRSKQKKHLYVEGQNPRK</sequence>